<gene>
    <name evidence="4" type="ORF">B0W44_06335</name>
</gene>
<name>A0A1U9K626_9BACL</name>
<dbReference type="InterPro" id="IPR051311">
    <property type="entry name" value="DedA_domain"/>
</dbReference>
<proteinExistence type="inferred from homology"/>
<reference evidence="4 5" key="1">
    <citation type="journal article" date="2015" name="Int. J. Syst. Evol. Microbiol.">
        <title>Novibacillus thermophilus gen. nov., sp. nov., a Gram-staining-negative and moderately thermophilic member of the family Thermoactinomycetaceae.</title>
        <authorList>
            <person name="Yang G."/>
            <person name="Chen J."/>
            <person name="Zhou S."/>
        </authorList>
    </citation>
    <scope>NUCLEOTIDE SEQUENCE [LARGE SCALE GENOMIC DNA]</scope>
    <source>
        <strain evidence="4 5">SG-1</strain>
    </source>
</reference>
<sequence length="201" mass="22702">MEALSQLVDDLGAFFLEHGMWGLMFVSFADSSFFPVPPDFLLIPLAIARPELAFWYGMLTTGTSVLGAMFGWWIGLKAGRPILYKLFPEDKIRRVEKYYERYGGAAIAVGGFTPLPYKAFTITAGMANITLRQVILWSILSRGARFMLEVAIIVYLGEQAQDFIHDYFGPITIVTVIVIMIGYIGYRSYKARQWSSNKKQV</sequence>
<feature type="domain" description="VTT" evidence="3">
    <location>
        <begin position="40"/>
        <end position="152"/>
    </location>
</feature>
<dbReference type="Proteomes" id="UP000188603">
    <property type="component" value="Chromosome"/>
</dbReference>
<organism evidence="4 5">
    <name type="scientific">Novibacillus thermophilus</name>
    <dbReference type="NCBI Taxonomy" id="1471761"/>
    <lineage>
        <taxon>Bacteria</taxon>
        <taxon>Bacillati</taxon>
        <taxon>Bacillota</taxon>
        <taxon>Bacilli</taxon>
        <taxon>Bacillales</taxon>
        <taxon>Thermoactinomycetaceae</taxon>
        <taxon>Novibacillus</taxon>
    </lineage>
</organism>
<dbReference type="AlphaFoldDB" id="A0A1U9K626"/>
<feature type="transmembrane region" description="Helical" evidence="2">
    <location>
        <begin position="167"/>
        <end position="186"/>
    </location>
</feature>
<keyword evidence="5" id="KW-1185">Reference proteome</keyword>
<evidence type="ECO:0000259" key="3">
    <source>
        <dbReference type="Pfam" id="PF09335"/>
    </source>
</evidence>
<evidence type="ECO:0000313" key="4">
    <source>
        <dbReference type="EMBL" id="AQS55460.1"/>
    </source>
</evidence>
<dbReference type="EMBL" id="CP019699">
    <property type="protein sequence ID" value="AQS55460.1"/>
    <property type="molecule type" value="Genomic_DNA"/>
</dbReference>
<keyword evidence="2" id="KW-0812">Transmembrane</keyword>
<keyword evidence="2" id="KW-0472">Membrane</keyword>
<dbReference type="RefSeq" id="WP_077719318.1">
    <property type="nucleotide sequence ID" value="NZ_CP019699.1"/>
</dbReference>
<dbReference type="PANTHER" id="PTHR42709:SF11">
    <property type="entry name" value="DEDA FAMILY PROTEIN"/>
    <property type="match status" value="1"/>
</dbReference>
<dbReference type="Pfam" id="PF09335">
    <property type="entry name" value="VTT_dom"/>
    <property type="match status" value="1"/>
</dbReference>
<dbReference type="PANTHER" id="PTHR42709">
    <property type="entry name" value="ALKALINE PHOSPHATASE LIKE PROTEIN"/>
    <property type="match status" value="1"/>
</dbReference>
<protein>
    <recommendedName>
        <fullName evidence="3">VTT domain-containing protein</fullName>
    </recommendedName>
</protein>
<feature type="transmembrane region" description="Helical" evidence="2">
    <location>
        <begin position="54"/>
        <end position="76"/>
    </location>
</feature>
<comment type="similarity">
    <text evidence="1">Belongs to the DedA family.</text>
</comment>
<evidence type="ECO:0000256" key="1">
    <source>
        <dbReference type="ARBA" id="ARBA00010792"/>
    </source>
</evidence>
<evidence type="ECO:0000256" key="2">
    <source>
        <dbReference type="SAM" id="Phobius"/>
    </source>
</evidence>
<dbReference type="KEGG" id="ntr:B0W44_06335"/>
<keyword evidence="2" id="KW-1133">Transmembrane helix</keyword>
<feature type="transmembrane region" description="Helical" evidence="2">
    <location>
        <begin position="134"/>
        <end position="155"/>
    </location>
</feature>
<feature type="transmembrane region" description="Helical" evidence="2">
    <location>
        <begin position="12"/>
        <end position="34"/>
    </location>
</feature>
<dbReference type="OrthoDB" id="9810270at2"/>
<dbReference type="STRING" id="1471761.B0W44_06335"/>
<dbReference type="InterPro" id="IPR032816">
    <property type="entry name" value="VTT_dom"/>
</dbReference>
<accession>A0A1U9K626</accession>
<dbReference type="GO" id="GO:0005886">
    <property type="term" value="C:plasma membrane"/>
    <property type="evidence" value="ECO:0007669"/>
    <property type="project" value="TreeGrafter"/>
</dbReference>
<evidence type="ECO:0000313" key="5">
    <source>
        <dbReference type="Proteomes" id="UP000188603"/>
    </source>
</evidence>